<dbReference type="Pfam" id="PF16220">
    <property type="entry name" value="DUF4880"/>
    <property type="match status" value="1"/>
</dbReference>
<dbReference type="Proteomes" id="UP000614261">
    <property type="component" value="Unassembled WGS sequence"/>
</dbReference>
<name>A0ABQ1J231_9SPHN</name>
<evidence type="ECO:0000313" key="3">
    <source>
        <dbReference type="EMBL" id="GGB56759.1"/>
    </source>
</evidence>
<comment type="caution">
    <text evidence="3">The sequence shown here is derived from an EMBL/GenBank/DDBJ whole genome shotgun (WGS) entry which is preliminary data.</text>
</comment>
<dbReference type="InterPro" id="IPR032623">
    <property type="entry name" value="FecR_N"/>
</dbReference>
<dbReference type="PANTHER" id="PTHR30273">
    <property type="entry name" value="PERIPLASMIC SIGNAL SENSOR AND SIGMA FACTOR ACTIVATOR FECR-RELATED"/>
    <property type="match status" value="1"/>
</dbReference>
<proteinExistence type="predicted"/>
<dbReference type="PIRSF" id="PIRSF018266">
    <property type="entry name" value="FecR"/>
    <property type="match status" value="1"/>
</dbReference>
<protein>
    <submittedName>
        <fullName evidence="3">Iron dicitrate transporter FecR</fullName>
    </submittedName>
</protein>
<feature type="domain" description="FecR protein" evidence="1">
    <location>
        <begin position="101"/>
        <end position="191"/>
    </location>
</feature>
<evidence type="ECO:0000313" key="4">
    <source>
        <dbReference type="Proteomes" id="UP000614261"/>
    </source>
</evidence>
<dbReference type="Gene3D" id="2.60.120.1440">
    <property type="match status" value="1"/>
</dbReference>
<organism evidence="3 4">
    <name type="scientific">Blastomonas aquatica</name>
    <dbReference type="NCBI Taxonomy" id="1510276"/>
    <lineage>
        <taxon>Bacteria</taxon>
        <taxon>Pseudomonadati</taxon>
        <taxon>Pseudomonadota</taxon>
        <taxon>Alphaproteobacteria</taxon>
        <taxon>Sphingomonadales</taxon>
        <taxon>Sphingomonadaceae</taxon>
        <taxon>Blastomonas</taxon>
    </lineage>
</organism>
<dbReference type="Pfam" id="PF04773">
    <property type="entry name" value="FecR"/>
    <property type="match status" value="1"/>
</dbReference>
<dbReference type="RefSeq" id="WP_188513246.1">
    <property type="nucleotide sequence ID" value="NZ_BMGD01000002.1"/>
</dbReference>
<dbReference type="InterPro" id="IPR006860">
    <property type="entry name" value="FecR"/>
</dbReference>
<gene>
    <name evidence="3" type="ORF">GCM10010833_09350</name>
</gene>
<evidence type="ECO:0000259" key="1">
    <source>
        <dbReference type="Pfam" id="PF04773"/>
    </source>
</evidence>
<dbReference type="PANTHER" id="PTHR30273:SF2">
    <property type="entry name" value="PROTEIN FECR"/>
    <property type="match status" value="1"/>
</dbReference>
<reference evidence="4" key="1">
    <citation type="journal article" date="2019" name="Int. J. Syst. Evol. Microbiol.">
        <title>The Global Catalogue of Microorganisms (GCM) 10K type strain sequencing project: providing services to taxonomists for standard genome sequencing and annotation.</title>
        <authorList>
            <consortium name="The Broad Institute Genomics Platform"/>
            <consortium name="The Broad Institute Genome Sequencing Center for Infectious Disease"/>
            <person name="Wu L."/>
            <person name="Ma J."/>
        </authorList>
    </citation>
    <scope>NUCLEOTIDE SEQUENCE [LARGE SCALE GENOMIC DNA]</scope>
    <source>
        <strain evidence="4">CGMCC 1.12851</strain>
    </source>
</reference>
<dbReference type="EMBL" id="BMGD01000002">
    <property type="protein sequence ID" value="GGB56759.1"/>
    <property type="molecule type" value="Genomic_DNA"/>
</dbReference>
<dbReference type="InterPro" id="IPR012373">
    <property type="entry name" value="Ferrdict_sens_TM"/>
</dbReference>
<feature type="domain" description="FecR N-terminal" evidence="2">
    <location>
        <begin position="12"/>
        <end position="53"/>
    </location>
</feature>
<accession>A0ABQ1J231</accession>
<sequence>MIFRGKPDSTNRQAADWLARLHADDRSKADEAGFSRWVAADPRNAETFERTSAIWDSLGGLAQEPRAPSPALSRRMVLAGTAVVAVTGAATLGWQEAGAVEYETAVGEQRRVVLGDGSRVILDTATSIRFVAETDLRTLLLIAGRIDVEIAADPRPFVIDAGRRRALSRAARLDVRRDGDAIALTTLAGRARISAVGHPAVVDIGVGERVSVAQDHGYQMDRPELGDLTAWQAGRLAFRDEPLATAVAEMNRYSQRPLVISDPEAGRLRVSGVYRVGDPEAFAQSLAVLLSIRVRATPDSVSISSVS</sequence>
<evidence type="ECO:0000259" key="2">
    <source>
        <dbReference type="Pfam" id="PF16220"/>
    </source>
</evidence>
<keyword evidence="4" id="KW-1185">Reference proteome</keyword>